<dbReference type="InterPro" id="IPR015798">
    <property type="entry name" value="Cu_amine_oxidase_C"/>
</dbReference>
<keyword evidence="1" id="KW-0560">Oxidoreductase</keyword>
<gene>
    <name evidence="3" type="ORF">DM02DRAFT_677075</name>
</gene>
<dbReference type="PANTHER" id="PTHR10638:SF20">
    <property type="entry name" value="AMINE OXIDASE"/>
    <property type="match status" value="1"/>
</dbReference>
<dbReference type="STRING" id="97972.A0A2V1D526"/>
<dbReference type="InterPro" id="IPR000269">
    <property type="entry name" value="Cu_amine_oxidase"/>
</dbReference>
<dbReference type="GO" id="GO:0008131">
    <property type="term" value="F:primary methylamine oxidase activity"/>
    <property type="evidence" value="ECO:0007669"/>
    <property type="project" value="InterPro"/>
</dbReference>
<dbReference type="EMBL" id="KZ805616">
    <property type="protein sequence ID" value="PVH93095.1"/>
    <property type="molecule type" value="Genomic_DNA"/>
</dbReference>
<dbReference type="Gene3D" id="2.70.98.20">
    <property type="entry name" value="Copper amine oxidase, catalytic domain"/>
    <property type="match status" value="1"/>
</dbReference>
<dbReference type="Proteomes" id="UP000244855">
    <property type="component" value="Unassembled WGS sequence"/>
</dbReference>
<dbReference type="GO" id="GO:0048038">
    <property type="term" value="F:quinone binding"/>
    <property type="evidence" value="ECO:0007669"/>
    <property type="project" value="InterPro"/>
</dbReference>
<dbReference type="InterPro" id="IPR036460">
    <property type="entry name" value="Cu_amine_oxidase_C_sf"/>
</dbReference>
<sequence length="190" mass="20897">MKLDKSFIDNEADSGITWSPNDAAIYVIVNKNSPNKYGESPGYSVKRAGGASHLTIKDSSDAGNAIYYATADLFITKQKDTEPRCADRNNHYDINDPLVDFSRFLDGESLDQEDLVVWFNLGMHHAPNTIDLPNTLMTVAHSAVRIEPMNYLDGDASAATYQQVRVNSTTGEVERFEAQSANCSVNLSAL</sequence>
<comment type="cofactor">
    <cofactor evidence="1">
        <name>Cu cation</name>
        <dbReference type="ChEBI" id="CHEBI:23378"/>
    </cofactor>
    <text evidence="1">Contains 1 topaquinone per subunit.</text>
</comment>
<organism evidence="3 4">
    <name type="scientific">Periconia macrospinosa</name>
    <dbReference type="NCBI Taxonomy" id="97972"/>
    <lineage>
        <taxon>Eukaryota</taxon>
        <taxon>Fungi</taxon>
        <taxon>Dikarya</taxon>
        <taxon>Ascomycota</taxon>
        <taxon>Pezizomycotina</taxon>
        <taxon>Dothideomycetes</taxon>
        <taxon>Pleosporomycetidae</taxon>
        <taxon>Pleosporales</taxon>
        <taxon>Massarineae</taxon>
        <taxon>Periconiaceae</taxon>
        <taxon>Periconia</taxon>
    </lineage>
</organism>
<dbReference type="EC" id="1.4.3.-" evidence="1"/>
<keyword evidence="1" id="KW-0479">Metal-binding</keyword>
<evidence type="ECO:0000313" key="4">
    <source>
        <dbReference type="Proteomes" id="UP000244855"/>
    </source>
</evidence>
<evidence type="ECO:0000256" key="1">
    <source>
        <dbReference type="RuleBase" id="RU000672"/>
    </source>
</evidence>
<comment type="PTM">
    <text evidence="1">Topaquinone (TPQ) is generated by copper-dependent autoxidation of a specific tyrosyl residue.</text>
</comment>
<dbReference type="PANTHER" id="PTHR10638">
    <property type="entry name" value="COPPER AMINE OXIDASE"/>
    <property type="match status" value="1"/>
</dbReference>
<name>A0A2V1D526_9PLEO</name>
<proteinExistence type="inferred from homology"/>
<dbReference type="SUPFAM" id="SSF49998">
    <property type="entry name" value="Amine oxidase catalytic domain"/>
    <property type="match status" value="1"/>
</dbReference>
<dbReference type="GO" id="GO:0005886">
    <property type="term" value="C:plasma membrane"/>
    <property type="evidence" value="ECO:0007669"/>
    <property type="project" value="TreeGrafter"/>
</dbReference>
<keyword evidence="4" id="KW-1185">Reference proteome</keyword>
<evidence type="ECO:0000313" key="3">
    <source>
        <dbReference type="EMBL" id="PVH93095.1"/>
    </source>
</evidence>
<dbReference type="Pfam" id="PF01179">
    <property type="entry name" value="Cu_amine_oxid"/>
    <property type="match status" value="1"/>
</dbReference>
<accession>A0A2V1D526</accession>
<dbReference type="GO" id="GO:0005507">
    <property type="term" value="F:copper ion binding"/>
    <property type="evidence" value="ECO:0007669"/>
    <property type="project" value="InterPro"/>
</dbReference>
<keyword evidence="1" id="KW-0801">TPQ</keyword>
<dbReference type="AlphaFoldDB" id="A0A2V1D526"/>
<comment type="similarity">
    <text evidence="1">Belongs to the copper/topaquinone oxidase family.</text>
</comment>
<protein>
    <recommendedName>
        <fullName evidence="1">Amine oxidase</fullName>
        <ecNumber evidence="1">1.4.3.-</ecNumber>
    </recommendedName>
</protein>
<dbReference type="OrthoDB" id="3341590at2759"/>
<keyword evidence="1" id="KW-0186">Copper</keyword>
<evidence type="ECO:0000259" key="2">
    <source>
        <dbReference type="Pfam" id="PF01179"/>
    </source>
</evidence>
<dbReference type="GO" id="GO:0009308">
    <property type="term" value="P:amine metabolic process"/>
    <property type="evidence" value="ECO:0007669"/>
    <property type="project" value="UniProtKB-UniRule"/>
</dbReference>
<feature type="domain" description="Copper amine oxidase catalytic" evidence="2">
    <location>
        <begin position="1"/>
        <end position="157"/>
    </location>
</feature>
<reference evidence="3 4" key="1">
    <citation type="journal article" date="2018" name="Sci. Rep.">
        <title>Comparative genomics provides insights into the lifestyle and reveals functional heterogeneity of dark septate endophytic fungi.</title>
        <authorList>
            <person name="Knapp D.G."/>
            <person name="Nemeth J.B."/>
            <person name="Barry K."/>
            <person name="Hainaut M."/>
            <person name="Henrissat B."/>
            <person name="Johnson J."/>
            <person name="Kuo A."/>
            <person name="Lim J.H.P."/>
            <person name="Lipzen A."/>
            <person name="Nolan M."/>
            <person name="Ohm R.A."/>
            <person name="Tamas L."/>
            <person name="Grigoriev I.V."/>
            <person name="Spatafora J.W."/>
            <person name="Nagy L.G."/>
            <person name="Kovacs G.M."/>
        </authorList>
    </citation>
    <scope>NUCLEOTIDE SEQUENCE [LARGE SCALE GENOMIC DNA]</scope>
    <source>
        <strain evidence="3 4">DSE2036</strain>
    </source>
</reference>